<gene>
    <name evidence="2" type="primary">orf06912</name>
    <name evidence="1" type="synonym">orf06863</name>
    <name evidence="1" type="ORF">Q903MT_gene6809</name>
    <name evidence="2" type="ORF">Q903MT_gene6858</name>
</gene>
<dbReference type="EMBL" id="MK697706">
    <property type="protein sequence ID" value="QHR92810.1"/>
    <property type="molecule type" value="Genomic_DNA"/>
</dbReference>
<dbReference type="AlphaFoldDB" id="A0A6B9XXD9"/>
<evidence type="ECO:0000313" key="1">
    <source>
        <dbReference type="EMBL" id="QHR92761.1"/>
    </source>
</evidence>
<accession>A0A6B9XXD9</accession>
<keyword evidence="2" id="KW-0496">Mitochondrion</keyword>
<dbReference type="EMBL" id="MK697705">
    <property type="protein sequence ID" value="QHR92761.1"/>
    <property type="molecule type" value="Genomic_DNA"/>
</dbReference>
<organism evidence="2">
    <name type="scientific">Picea sitchensis</name>
    <name type="common">Sitka spruce</name>
    <name type="synonym">Pinus sitchensis</name>
    <dbReference type="NCBI Taxonomy" id="3332"/>
    <lineage>
        <taxon>Eukaryota</taxon>
        <taxon>Viridiplantae</taxon>
        <taxon>Streptophyta</taxon>
        <taxon>Embryophyta</taxon>
        <taxon>Tracheophyta</taxon>
        <taxon>Spermatophyta</taxon>
        <taxon>Pinopsida</taxon>
        <taxon>Pinidae</taxon>
        <taxon>Conifers I</taxon>
        <taxon>Pinales</taxon>
        <taxon>Pinaceae</taxon>
        <taxon>Picea</taxon>
    </lineage>
</organism>
<protein>
    <submittedName>
        <fullName evidence="2">Uncharacterized protein</fullName>
    </submittedName>
</protein>
<name>A0A6B9XXD9_PICSI</name>
<proteinExistence type="predicted"/>
<evidence type="ECO:0000313" key="2">
    <source>
        <dbReference type="EMBL" id="QHR92810.1"/>
    </source>
</evidence>
<geneLocation type="mitochondrion" evidence="2"/>
<reference evidence="2" key="1">
    <citation type="submission" date="2019-03" db="EMBL/GenBank/DDBJ databases">
        <title>Largest Complete Mitochondrial Genome of a Gymnosperm, Sitka Spruce (Picea sitchensis), Indicates Complex Physical Structure.</title>
        <authorList>
            <person name="Jackman S.D."/>
            <person name="Coombe L."/>
            <person name="Warren R."/>
            <person name="Kirk H."/>
            <person name="Trinh E."/>
            <person name="McLeod T."/>
            <person name="Pleasance S."/>
            <person name="Pandoh P."/>
            <person name="Zhao Y."/>
            <person name="Coope R."/>
            <person name="Bousquet J."/>
            <person name="Bohlmann J.C."/>
            <person name="Jones S.J.M."/>
            <person name="Birol I."/>
        </authorList>
    </citation>
    <scope>NUCLEOTIDE SEQUENCE</scope>
    <source>
        <strain evidence="2">Q903</strain>
    </source>
</reference>
<sequence>MHRDDLQLTPTQQAQPIILPRPMVPQVPPSHQGQGAKEIGCPALSTLSVAPTVVSSQAY</sequence>